<name>A0AAD5R6I3_PARTN</name>
<feature type="domain" description="Eukaryotic translation initiation factor 3 subunit C N-terminal" evidence="5">
    <location>
        <begin position="5"/>
        <end position="147"/>
    </location>
</feature>
<dbReference type="GO" id="GO:0005852">
    <property type="term" value="C:eukaryotic translation initiation factor 3 complex"/>
    <property type="evidence" value="ECO:0007669"/>
    <property type="project" value="InterPro"/>
</dbReference>
<keyword evidence="1" id="KW-0963">Cytoplasm</keyword>
<dbReference type="AlphaFoldDB" id="A0AAD5R6I3"/>
<organism evidence="6 7">
    <name type="scientific">Parelaphostrongylus tenuis</name>
    <name type="common">Meningeal worm</name>
    <dbReference type="NCBI Taxonomy" id="148309"/>
    <lineage>
        <taxon>Eukaryota</taxon>
        <taxon>Metazoa</taxon>
        <taxon>Ecdysozoa</taxon>
        <taxon>Nematoda</taxon>
        <taxon>Chromadorea</taxon>
        <taxon>Rhabditida</taxon>
        <taxon>Rhabditina</taxon>
        <taxon>Rhabditomorpha</taxon>
        <taxon>Strongyloidea</taxon>
        <taxon>Metastrongylidae</taxon>
        <taxon>Parelaphostrongylus</taxon>
    </lineage>
</organism>
<proteinExistence type="predicted"/>
<protein>
    <recommendedName>
        <fullName evidence="5">Eukaryotic translation initiation factor 3 subunit C N-terminal domain-containing protein</fullName>
    </recommendedName>
</protein>
<evidence type="ECO:0000259" key="5">
    <source>
        <dbReference type="Pfam" id="PF05470"/>
    </source>
</evidence>
<accession>A0AAD5R6I3</accession>
<evidence type="ECO:0000256" key="2">
    <source>
        <dbReference type="ARBA" id="ARBA00022540"/>
    </source>
</evidence>
<dbReference type="InterPro" id="IPR027516">
    <property type="entry name" value="EIF3C"/>
</dbReference>
<dbReference type="Proteomes" id="UP001196413">
    <property type="component" value="Unassembled WGS sequence"/>
</dbReference>
<feature type="compositionally biased region" description="Acidic residues" evidence="4">
    <location>
        <begin position="158"/>
        <end position="167"/>
    </location>
</feature>
<feature type="region of interest" description="Disordered" evidence="4">
    <location>
        <begin position="72"/>
        <end position="181"/>
    </location>
</feature>
<feature type="compositionally biased region" description="Basic and acidic residues" evidence="4">
    <location>
        <begin position="123"/>
        <end position="140"/>
    </location>
</feature>
<keyword evidence="3" id="KW-0648">Protein biosynthesis</keyword>
<evidence type="ECO:0000256" key="4">
    <source>
        <dbReference type="SAM" id="MobiDB-lite"/>
    </source>
</evidence>
<dbReference type="GO" id="GO:0003723">
    <property type="term" value="F:RNA binding"/>
    <property type="evidence" value="ECO:0007669"/>
    <property type="project" value="InterPro"/>
</dbReference>
<dbReference type="Pfam" id="PF05470">
    <property type="entry name" value="eIF-3c_N"/>
    <property type="match status" value="1"/>
</dbReference>
<keyword evidence="2" id="KW-0396">Initiation factor</keyword>
<dbReference type="GO" id="GO:0031369">
    <property type="term" value="F:translation initiation factor binding"/>
    <property type="evidence" value="ECO:0007669"/>
    <property type="project" value="InterPro"/>
</dbReference>
<evidence type="ECO:0000313" key="6">
    <source>
        <dbReference type="EMBL" id="KAJ1370395.1"/>
    </source>
</evidence>
<sequence>MKNRKTVFSRQNISTPRFYIRYLADLEDFVLGFWENKEAKNALSKINLKALTNLRQKVRKYVKEFEQKISEYRESPDPVGYETPEEKDAEGEESSDDDHEIAPPIGKEKKKDDISSETESDSDDWKEFRGNDEGAADTKKEKKRKQRDQNKPKVALDLIDDEDDDGGEWTPITKENTGSTV</sequence>
<reference evidence="6" key="1">
    <citation type="submission" date="2021-06" db="EMBL/GenBank/DDBJ databases">
        <title>Parelaphostrongylus tenuis whole genome reference sequence.</title>
        <authorList>
            <person name="Garwood T.J."/>
            <person name="Larsen P.A."/>
            <person name="Fountain-Jones N.M."/>
            <person name="Garbe J.R."/>
            <person name="Macchietto M.G."/>
            <person name="Kania S.A."/>
            <person name="Gerhold R.W."/>
            <person name="Richards J.E."/>
            <person name="Wolf T.M."/>
        </authorList>
    </citation>
    <scope>NUCLEOTIDE SEQUENCE</scope>
    <source>
        <strain evidence="6">MNPRO001-30</strain>
        <tissue evidence="6">Meninges</tissue>
    </source>
</reference>
<dbReference type="InterPro" id="IPR008905">
    <property type="entry name" value="EIF3C_N_dom"/>
</dbReference>
<dbReference type="PANTHER" id="PTHR13937">
    <property type="entry name" value="EUKARYOTIC TRANSLATION INITATION FACTOR 3, SUBUNIT 8 EIF3S8 -RELATED"/>
    <property type="match status" value="1"/>
</dbReference>
<keyword evidence="7" id="KW-1185">Reference proteome</keyword>
<dbReference type="PANTHER" id="PTHR13937:SF0">
    <property type="entry name" value="EUKARYOTIC TRANSLATION INITIATION FACTOR 3 SUBUNIT C-RELATED"/>
    <property type="match status" value="1"/>
</dbReference>
<dbReference type="EMBL" id="JAHQIW010006775">
    <property type="protein sequence ID" value="KAJ1370395.1"/>
    <property type="molecule type" value="Genomic_DNA"/>
</dbReference>
<feature type="compositionally biased region" description="Acidic residues" evidence="4">
    <location>
        <begin position="83"/>
        <end position="99"/>
    </location>
</feature>
<dbReference type="GO" id="GO:0003743">
    <property type="term" value="F:translation initiation factor activity"/>
    <property type="evidence" value="ECO:0007669"/>
    <property type="project" value="UniProtKB-KW"/>
</dbReference>
<comment type="caution">
    <text evidence="6">The sequence shown here is derived from an EMBL/GenBank/DDBJ whole genome shotgun (WGS) entry which is preliminary data.</text>
</comment>
<evidence type="ECO:0000313" key="7">
    <source>
        <dbReference type="Proteomes" id="UP001196413"/>
    </source>
</evidence>
<gene>
    <name evidence="6" type="ORF">KIN20_032109</name>
</gene>
<evidence type="ECO:0000256" key="1">
    <source>
        <dbReference type="ARBA" id="ARBA00022490"/>
    </source>
</evidence>
<evidence type="ECO:0000256" key="3">
    <source>
        <dbReference type="ARBA" id="ARBA00022917"/>
    </source>
</evidence>